<evidence type="ECO:0000313" key="2">
    <source>
        <dbReference type="EMBL" id="KAB2809997.1"/>
    </source>
</evidence>
<dbReference type="Proteomes" id="UP000468650">
    <property type="component" value="Unassembled WGS sequence"/>
</dbReference>
<keyword evidence="1" id="KW-1133">Transmembrane helix</keyword>
<keyword evidence="1" id="KW-0812">Transmembrane</keyword>
<comment type="caution">
    <text evidence="2">The sequence shown here is derived from an EMBL/GenBank/DDBJ whole genome shotgun (WGS) entry which is preliminary data.</text>
</comment>
<keyword evidence="3" id="KW-1185">Reference proteome</keyword>
<gene>
    <name evidence="2" type="ORF">F8C67_08950</name>
</gene>
<dbReference type="RefSeq" id="WP_151667498.1">
    <property type="nucleotide sequence ID" value="NZ_WBVO01000006.1"/>
</dbReference>
<protein>
    <submittedName>
        <fullName evidence="2">Uncharacterized protein</fullName>
    </submittedName>
</protein>
<accession>A0A6N6RI84</accession>
<feature type="transmembrane region" description="Helical" evidence="1">
    <location>
        <begin position="78"/>
        <end position="100"/>
    </location>
</feature>
<keyword evidence="1" id="KW-0472">Membrane</keyword>
<evidence type="ECO:0000313" key="3">
    <source>
        <dbReference type="Proteomes" id="UP000468650"/>
    </source>
</evidence>
<organism evidence="2 3">
    <name type="scientific">Phaeocystidibacter luteus</name>
    <dbReference type="NCBI Taxonomy" id="911197"/>
    <lineage>
        <taxon>Bacteria</taxon>
        <taxon>Pseudomonadati</taxon>
        <taxon>Bacteroidota</taxon>
        <taxon>Flavobacteriia</taxon>
        <taxon>Flavobacteriales</taxon>
        <taxon>Phaeocystidibacteraceae</taxon>
        <taxon>Phaeocystidibacter</taxon>
    </lineage>
</organism>
<evidence type="ECO:0000256" key="1">
    <source>
        <dbReference type="SAM" id="Phobius"/>
    </source>
</evidence>
<reference evidence="2 3" key="1">
    <citation type="submission" date="2019-09" db="EMBL/GenBank/DDBJ databases">
        <title>Genomes of family Cryomorphaceae.</title>
        <authorList>
            <person name="Bowman J.P."/>
        </authorList>
    </citation>
    <scope>NUCLEOTIDE SEQUENCE [LARGE SCALE GENOMIC DNA]</scope>
    <source>
        <strain evidence="2 3">LMG 25704</strain>
    </source>
</reference>
<feature type="transmembrane region" description="Helical" evidence="1">
    <location>
        <begin position="36"/>
        <end position="57"/>
    </location>
</feature>
<proteinExistence type="predicted"/>
<name>A0A6N6RI84_9FLAO</name>
<sequence length="194" mass="22250">MKTFLSILAGIALIYLGEELAMYVYANYYLNSAMGWLGLLSFIILLTGSLLVCIPIAKLGQEFDDWTKQNNKSKLFKALTFTPLILLCFSPFVVSVLIFYNESSSYKRDHLEKYGVVKKAEITGTIDGLRSRHDLLFTFTHEGKTYEGMLDRWIYNGQDSIKNIGDSILIIFSTENPGEQEWYYKFREESEGVE</sequence>
<dbReference type="AlphaFoldDB" id="A0A6N6RI84"/>
<dbReference type="EMBL" id="WBVO01000006">
    <property type="protein sequence ID" value="KAB2809997.1"/>
    <property type="molecule type" value="Genomic_DNA"/>
</dbReference>